<evidence type="ECO:0000313" key="3">
    <source>
        <dbReference type="Proteomes" id="UP000294555"/>
    </source>
</evidence>
<dbReference type="Pfam" id="PF02538">
    <property type="entry name" value="Hydantoinase_B"/>
    <property type="match status" value="1"/>
</dbReference>
<dbReference type="AlphaFoldDB" id="A0A4V6NFQ2"/>
<dbReference type="EMBL" id="SJOI01000001">
    <property type="protein sequence ID" value="TCL06338.1"/>
    <property type="molecule type" value="Genomic_DNA"/>
</dbReference>
<dbReference type="Proteomes" id="UP000294555">
    <property type="component" value="Unassembled WGS sequence"/>
</dbReference>
<gene>
    <name evidence="2" type="ORF">EZJ58_4589</name>
</gene>
<dbReference type="GO" id="GO:0017168">
    <property type="term" value="F:5-oxoprolinase (ATP-hydrolyzing) activity"/>
    <property type="evidence" value="ECO:0007669"/>
    <property type="project" value="TreeGrafter"/>
</dbReference>
<keyword evidence="3" id="KW-1185">Reference proteome</keyword>
<reference evidence="2 3" key="1">
    <citation type="submission" date="2019-02" db="EMBL/GenBank/DDBJ databases">
        <title>Investigation of anaerobic lignin degradation for improved lignocellulosic biofuels.</title>
        <authorList>
            <person name="Deangelis K."/>
        </authorList>
    </citation>
    <scope>NUCLEOTIDE SEQUENCE [LARGE SCALE GENOMIC DNA]</scope>
    <source>
        <strain evidence="2 3">159R</strain>
    </source>
</reference>
<accession>A0A4V6NFQ2</accession>
<dbReference type="InterPro" id="IPR045079">
    <property type="entry name" value="Oxoprolinase-like"/>
</dbReference>
<comment type="caution">
    <text evidence="2">The sequence shown here is derived from an EMBL/GenBank/DDBJ whole genome shotgun (WGS) entry which is preliminary data.</text>
</comment>
<dbReference type="InterPro" id="IPR003692">
    <property type="entry name" value="Hydantoinase_B"/>
</dbReference>
<name>A0A4V6NFQ2_9GAMM</name>
<dbReference type="GO" id="GO:0005829">
    <property type="term" value="C:cytosol"/>
    <property type="evidence" value="ECO:0007669"/>
    <property type="project" value="TreeGrafter"/>
</dbReference>
<dbReference type="PANTHER" id="PTHR11365">
    <property type="entry name" value="5-OXOPROLINASE RELATED"/>
    <property type="match status" value="1"/>
</dbReference>
<evidence type="ECO:0000313" key="2">
    <source>
        <dbReference type="EMBL" id="TCL06338.1"/>
    </source>
</evidence>
<feature type="domain" description="Hydantoinase B/oxoprolinase" evidence="1">
    <location>
        <begin position="2"/>
        <end position="529"/>
    </location>
</feature>
<proteinExistence type="predicted"/>
<dbReference type="GO" id="GO:0006749">
    <property type="term" value="P:glutathione metabolic process"/>
    <property type="evidence" value="ECO:0007669"/>
    <property type="project" value="TreeGrafter"/>
</dbReference>
<protein>
    <submittedName>
        <fullName evidence="2">N-methylhydantoinase B</fullName>
    </submittedName>
</protein>
<sequence>MDPIQTVIMNNRFNAIVEEASVTLYRTAHTTFVKLVQDFQCALATPQGEVFAYPSHSGVNAFIGLSVAGGLAGIGLENLEPGDCIITNDPFSTDGMVTHIMDVSMVRPIFFGNELIALAWSFVHASDIGGAVPGSISPAFTEVFQEGLRVRPTKLYKRGQLDTAIRNIFIDNSRIADELWGDFQAMISALTSMDNRLNQLCRRYGIQQVRAGMDASLALSEVKTREVIRRIPNGDYPFADYIEGMTEGDFIHINAVMRVSDEHIVFDFSGTDPQVAAAFNYVTGARAHPYTLQAFIYYILTLEPEAPRNSGLLRALEVIAPRGTIINAEFPAAGGSRVTTSTRVYDVILGCLNAALPDGLTAAGPGMSGVIVVSAKDPRGDGNRVSVINPLCGGGGGRFGIDGTDGVDSRSGYLRTVPAEIIEAETVIRVKRYALVTDSQAPGRWQSGAAIALELENTGPEAVMTVRGMNRFYFRPWGARGGQCGHLGSVVLNPGTDDERNLGKIDVLKMKRHDVVRLTSPAGGGFGDPFLRDPALIARDVRRGLVTPFNARSSYGVAVDDEGRVDDAATHRLRAGHIPDQSRVTLGSARDQLDVVWPREIRGALAAGLLQQERNVRQPLRLAVIKRLTAENRPVTLPLMNRVIDEELQYLKMH</sequence>
<evidence type="ECO:0000259" key="1">
    <source>
        <dbReference type="Pfam" id="PF02538"/>
    </source>
</evidence>
<organism evidence="2 3">
    <name type="scientific">Sodalis ligni</name>
    <dbReference type="NCBI Taxonomy" id="2697027"/>
    <lineage>
        <taxon>Bacteria</taxon>
        <taxon>Pseudomonadati</taxon>
        <taxon>Pseudomonadota</taxon>
        <taxon>Gammaproteobacteria</taxon>
        <taxon>Enterobacterales</taxon>
        <taxon>Bruguierivoracaceae</taxon>
        <taxon>Sodalis</taxon>
    </lineage>
</organism>
<dbReference type="RefSeq" id="WP_132925665.1">
    <property type="nucleotide sequence ID" value="NZ_SJOI01000001.1"/>
</dbReference>
<dbReference type="OrthoDB" id="5288472at2"/>
<dbReference type="PANTHER" id="PTHR11365:SF23">
    <property type="entry name" value="HYPOTHETICAL 5-OXOPROLINASE (EUROFUNG)-RELATED"/>
    <property type="match status" value="1"/>
</dbReference>